<comment type="function">
    <text evidence="3">Catalyzes the formation of N(4)-acetylcytidine (ac(4)C) at the wobble position of elongator tRNA(Met), using acetate and ATP as substrates. First activates an acetate ion to form acetyladenylate (Ac-AMP) and then transfers the acetyl group to tRNA to form ac(4)C34.</text>
</comment>
<comment type="caution">
    <text evidence="4">The sequence shown here is derived from an EMBL/GenBank/DDBJ whole genome shotgun (WGS) entry which is preliminary data.</text>
</comment>
<evidence type="ECO:0000256" key="3">
    <source>
        <dbReference type="HAMAP-Rule" id="MF_01539"/>
    </source>
</evidence>
<dbReference type="Pfam" id="PF05636">
    <property type="entry name" value="HIGH_NTase1"/>
    <property type="match status" value="1"/>
</dbReference>
<protein>
    <recommendedName>
        <fullName evidence="3">tRNA(Met) cytidine acetate ligase</fullName>
        <ecNumber evidence="3">6.3.4.-</ecNumber>
    </recommendedName>
</protein>
<keyword evidence="1 3" id="KW-0436">Ligase</keyword>
<dbReference type="InterPro" id="IPR014729">
    <property type="entry name" value="Rossmann-like_a/b/a_fold"/>
</dbReference>
<dbReference type="PANTHER" id="PTHR37825:SF1">
    <property type="entry name" value="TRNA(MET) CYTIDINE ACETATE LIGASE"/>
    <property type="match status" value="1"/>
</dbReference>
<keyword evidence="3" id="KW-0547">Nucleotide-binding</keyword>
<comment type="similarity">
    <text evidence="3">Belongs to the TmcAL family.</text>
</comment>
<keyword evidence="2 3" id="KW-0819">tRNA processing</keyword>
<dbReference type="OrthoDB" id="9769796at2"/>
<evidence type="ECO:0000313" key="5">
    <source>
        <dbReference type="Proteomes" id="UP000215059"/>
    </source>
</evidence>
<dbReference type="Gene3D" id="3.40.50.620">
    <property type="entry name" value="HUPs"/>
    <property type="match status" value="1"/>
</dbReference>
<dbReference type="InterPro" id="IPR008513">
    <property type="entry name" value="tRNA(Met)_cyd_acetate_ligase"/>
</dbReference>
<dbReference type="GO" id="GO:0006400">
    <property type="term" value="P:tRNA modification"/>
    <property type="evidence" value="ECO:0007669"/>
    <property type="project" value="UniProtKB-UniRule"/>
</dbReference>
<dbReference type="GO" id="GO:0016879">
    <property type="term" value="F:ligase activity, forming carbon-nitrogen bonds"/>
    <property type="evidence" value="ECO:0007669"/>
    <property type="project" value="UniProtKB-UniRule"/>
</dbReference>
<comment type="catalytic activity">
    <reaction evidence="3">
        <text>cytidine(34) in elongator tRNA(Met) + acetate + ATP = N(4)-acetylcytidine(34) in elongator tRNA(Met) + AMP + diphosphate</text>
        <dbReference type="Rhea" id="RHEA:58144"/>
        <dbReference type="Rhea" id="RHEA-COMP:10693"/>
        <dbReference type="Rhea" id="RHEA-COMP:10694"/>
        <dbReference type="ChEBI" id="CHEBI:30089"/>
        <dbReference type="ChEBI" id="CHEBI:30616"/>
        <dbReference type="ChEBI" id="CHEBI:33019"/>
        <dbReference type="ChEBI" id="CHEBI:74900"/>
        <dbReference type="ChEBI" id="CHEBI:82748"/>
        <dbReference type="ChEBI" id="CHEBI:456215"/>
    </reaction>
</comment>
<comment type="caution">
    <text evidence="3">Lacks conserved residue(s) required for the propagation of feature annotation.</text>
</comment>
<dbReference type="PANTHER" id="PTHR37825">
    <property type="entry name" value="TRNA(MET) CYTIDINE ACETATE LIGASE"/>
    <property type="match status" value="1"/>
</dbReference>
<dbReference type="Proteomes" id="UP000215059">
    <property type="component" value="Unassembled WGS sequence"/>
</dbReference>
<accession>A0A235FDE6</accession>
<dbReference type="EC" id="6.3.4.-" evidence="3"/>
<feature type="binding site" evidence="3">
    <location>
        <position position="160"/>
    </location>
    <ligand>
        <name>ATP</name>
        <dbReference type="ChEBI" id="CHEBI:30616"/>
    </ligand>
</feature>
<dbReference type="AlphaFoldDB" id="A0A235FDE6"/>
<dbReference type="RefSeq" id="WP_094250923.1">
    <property type="nucleotide sequence ID" value="NZ_JBHLXL010000001.1"/>
</dbReference>
<feature type="binding site" evidence="3">
    <location>
        <position position="101"/>
    </location>
    <ligand>
        <name>ATP</name>
        <dbReference type="ChEBI" id="CHEBI:30616"/>
    </ligand>
</feature>
<dbReference type="SUPFAM" id="SSF52374">
    <property type="entry name" value="Nucleotidylyl transferase"/>
    <property type="match status" value="1"/>
</dbReference>
<organism evidence="4 5">
    <name type="scientific">Fictibacillus aquaticus</name>
    <dbReference type="NCBI Taxonomy" id="2021314"/>
    <lineage>
        <taxon>Bacteria</taxon>
        <taxon>Bacillati</taxon>
        <taxon>Bacillota</taxon>
        <taxon>Bacilli</taxon>
        <taxon>Bacillales</taxon>
        <taxon>Fictibacillaceae</taxon>
        <taxon>Fictibacillus</taxon>
    </lineage>
</organism>
<dbReference type="GO" id="GO:0000049">
    <property type="term" value="F:tRNA binding"/>
    <property type="evidence" value="ECO:0007669"/>
    <property type="project" value="UniProtKB-KW"/>
</dbReference>
<gene>
    <name evidence="3" type="primary">tmcAL</name>
    <name evidence="4" type="ORF">CGZ90_03410</name>
</gene>
<feature type="binding site" evidence="3">
    <location>
        <position position="185"/>
    </location>
    <ligand>
        <name>ATP</name>
        <dbReference type="ChEBI" id="CHEBI:30616"/>
    </ligand>
</feature>
<dbReference type="NCBIfam" id="NF010191">
    <property type="entry name" value="PRK13670.1"/>
    <property type="match status" value="1"/>
</dbReference>
<keyword evidence="3" id="KW-0963">Cytoplasm</keyword>
<dbReference type="GO" id="GO:0005524">
    <property type="term" value="F:ATP binding"/>
    <property type="evidence" value="ECO:0007669"/>
    <property type="project" value="UniProtKB-KW"/>
</dbReference>
<proteinExistence type="inferred from homology"/>
<keyword evidence="3" id="KW-0067">ATP-binding</keyword>
<comment type="subcellular location">
    <subcellularLocation>
        <location evidence="3">Cytoplasm</location>
    </subcellularLocation>
</comment>
<dbReference type="EMBL" id="NOII01000001">
    <property type="protein sequence ID" value="OYD58963.1"/>
    <property type="molecule type" value="Genomic_DNA"/>
</dbReference>
<evidence type="ECO:0000313" key="4">
    <source>
        <dbReference type="EMBL" id="OYD58963.1"/>
    </source>
</evidence>
<feature type="binding site" evidence="3">
    <location>
        <begin position="7"/>
        <end position="20"/>
    </location>
    <ligand>
        <name>ATP</name>
        <dbReference type="ChEBI" id="CHEBI:30616"/>
    </ligand>
</feature>
<sequence>MNACGVVVEYNPFHNGHYYHLQEARKQTGADCMIACMSGNYLQRGEPAIVSKWTRTKMALSGGADIVIELPYPFATSNAEYFAYGSISILEAMGAEAFCFGSESGNMDDFITAVDVFQSSRHQLDAKISELMAKGYSYPKTSSIAFADIGGQTLDLSTPNNILGFEYVKASVLNGYSIRPETIQRKSAQYHDEELGKGVIASATAIRKAIFSSSSANTADYLPSPSYDLLNEDHSRFNKMNWEMLFPFFKYKVLTSTKEKLSSYYQVEEGLENRIKECVLHAETFNEYMTALKTKRYTWTRLQRASLHIFADAVKEEIKSALKSPPPYLRVLGMSKAGQQYLSHMKKKTPLPFVTTLSKFSHPLLELELRTSAVYYHIAKKSSGTVFNEYAQPPVMFDEREQAFKNS</sequence>
<reference evidence="4 5" key="1">
    <citation type="submission" date="2017-07" db="EMBL/GenBank/DDBJ databases">
        <title>Fictibacillus sp. nov. GDSW-R2A3 Genome sequencing and assembly.</title>
        <authorList>
            <person name="Mayilraj S."/>
        </authorList>
    </citation>
    <scope>NUCLEOTIDE SEQUENCE [LARGE SCALE GENOMIC DNA]</scope>
    <source>
        <strain evidence="4 5">GDSW-R2A3</strain>
    </source>
</reference>
<evidence type="ECO:0000256" key="1">
    <source>
        <dbReference type="ARBA" id="ARBA00022598"/>
    </source>
</evidence>
<evidence type="ECO:0000256" key="2">
    <source>
        <dbReference type="ARBA" id="ARBA00022694"/>
    </source>
</evidence>
<keyword evidence="3" id="KW-0820">tRNA-binding</keyword>
<dbReference type="GO" id="GO:0005737">
    <property type="term" value="C:cytoplasm"/>
    <property type="evidence" value="ECO:0007669"/>
    <property type="project" value="UniProtKB-SubCell"/>
</dbReference>
<keyword evidence="3" id="KW-0694">RNA-binding</keyword>
<dbReference type="HAMAP" id="MF_01539">
    <property type="entry name" value="TmcAL"/>
    <property type="match status" value="1"/>
</dbReference>
<name>A0A235FDE6_9BACL</name>
<keyword evidence="5" id="KW-1185">Reference proteome</keyword>